<organism evidence="1">
    <name type="scientific">Fervidobacterium thailandense</name>
    <dbReference type="NCBI Taxonomy" id="1008305"/>
    <lineage>
        <taxon>Bacteria</taxon>
        <taxon>Thermotogati</taxon>
        <taxon>Thermotogota</taxon>
        <taxon>Thermotogae</taxon>
        <taxon>Thermotogales</taxon>
        <taxon>Fervidobacteriaceae</taxon>
        <taxon>Fervidobacterium</taxon>
    </lineage>
</organism>
<dbReference type="EMBL" id="DSZY01000017">
    <property type="protein sequence ID" value="HGU40326.1"/>
    <property type="molecule type" value="Genomic_DNA"/>
</dbReference>
<dbReference type="AlphaFoldDB" id="A0A7C4CCB5"/>
<comment type="caution">
    <text evidence="1">The sequence shown here is derived from an EMBL/GenBank/DDBJ whole genome shotgun (WGS) entry which is preliminary data.</text>
</comment>
<accession>A0A7C4CCB5</accession>
<dbReference type="Gene3D" id="2.60.120.10">
    <property type="entry name" value="Jelly Rolls"/>
    <property type="match status" value="1"/>
</dbReference>
<reference evidence="1" key="1">
    <citation type="journal article" date="2020" name="mSystems">
        <title>Genome- and Community-Level Interaction Insights into Carbon Utilization and Element Cycling Functions of Hydrothermarchaeota in Hydrothermal Sediment.</title>
        <authorList>
            <person name="Zhou Z."/>
            <person name="Liu Y."/>
            <person name="Xu W."/>
            <person name="Pan J."/>
            <person name="Luo Z.H."/>
            <person name="Li M."/>
        </authorList>
    </citation>
    <scope>NUCLEOTIDE SEQUENCE [LARGE SCALE GENOMIC DNA]</scope>
    <source>
        <strain evidence="1">SpSt-609</strain>
    </source>
</reference>
<proteinExistence type="predicted"/>
<dbReference type="SUPFAM" id="SSF51206">
    <property type="entry name" value="cAMP-binding domain-like"/>
    <property type="match status" value="1"/>
</dbReference>
<gene>
    <name evidence="1" type="ORF">ENT77_03910</name>
</gene>
<evidence type="ECO:0000313" key="1">
    <source>
        <dbReference type="EMBL" id="HGU40326.1"/>
    </source>
</evidence>
<dbReference type="InterPro" id="IPR018490">
    <property type="entry name" value="cNMP-bd_dom_sf"/>
</dbReference>
<dbReference type="InterPro" id="IPR014710">
    <property type="entry name" value="RmlC-like_jellyroll"/>
</dbReference>
<protein>
    <submittedName>
        <fullName evidence="1">Crp/Fnr family transcriptional regulator</fullName>
    </submittedName>
</protein>
<name>A0A7C4CCB5_9BACT</name>
<sequence>MRLEGTIFKAGEVPKRLFKIVFGTVRETRRKTYHDLTNGDFVALFEYLLQIPVEEDIVALEETELVEVSWEDEYLNILGKVYDLREIISQTSVDVERIVLDDFQFEETNLDEYLDQIEALLTLSAGELPDDKDDAVKLIESLEEDRLITKVNLVKKFVEKFPNEEIGAKMLIETAAKVYIVLGDKYISKALLKKVLFLFPDSPSYCLEAVKTLESIYKEEGNIMWRKYGKIAKLLEAKLRGDN</sequence>